<feature type="domain" description="Archease" evidence="5">
    <location>
        <begin position="3"/>
        <end position="156"/>
    </location>
</feature>
<dbReference type="GO" id="GO:0008033">
    <property type="term" value="P:tRNA processing"/>
    <property type="evidence" value="ECO:0007669"/>
    <property type="project" value="UniProtKB-KW"/>
</dbReference>
<gene>
    <name evidence="6" type="ORF">COW72_01810</name>
</gene>
<name>A0A2H0FKS3_9BACT</name>
<dbReference type="GO" id="GO:0046872">
    <property type="term" value="F:metal ion binding"/>
    <property type="evidence" value="ECO:0007669"/>
    <property type="project" value="UniProtKB-KW"/>
</dbReference>
<accession>A0A2H0FKS3</accession>
<dbReference type="AlphaFoldDB" id="A0A2H0FKS3"/>
<protein>
    <recommendedName>
        <fullName evidence="5">Archease domain-containing protein</fullName>
    </recommendedName>
</protein>
<dbReference type="Pfam" id="PF01951">
    <property type="entry name" value="Archease"/>
    <property type="match status" value="1"/>
</dbReference>
<evidence type="ECO:0000256" key="1">
    <source>
        <dbReference type="ARBA" id="ARBA00007963"/>
    </source>
</evidence>
<proteinExistence type="inferred from homology"/>
<comment type="similarity">
    <text evidence="1">Belongs to the archease family.</text>
</comment>
<dbReference type="Gene3D" id="3.55.10.10">
    <property type="entry name" value="Archease domain"/>
    <property type="match status" value="1"/>
</dbReference>
<comment type="caution">
    <text evidence="6">The sequence shown here is derived from an EMBL/GenBank/DDBJ whole genome shotgun (WGS) entry which is preliminary data.</text>
</comment>
<keyword evidence="2" id="KW-0819">tRNA processing</keyword>
<dbReference type="EMBL" id="PCUC01000101">
    <property type="protein sequence ID" value="PIQ06621.1"/>
    <property type="molecule type" value="Genomic_DNA"/>
</dbReference>
<evidence type="ECO:0000256" key="3">
    <source>
        <dbReference type="ARBA" id="ARBA00022723"/>
    </source>
</evidence>
<reference evidence="6 7" key="1">
    <citation type="submission" date="2017-09" db="EMBL/GenBank/DDBJ databases">
        <title>Depth-based differentiation of microbial function through sediment-hosted aquifers and enrichment of novel symbionts in the deep terrestrial subsurface.</title>
        <authorList>
            <person name="Probst A.J."/>
            <person name="Ladd B."/>
            <person name="Jarett J.K."/>
            <person name="Geller-Mcgrath D.E."/>
            <person name="Sieber C.M."/>
            <person name="Emerson J.B."/>
            <person name="Anantharaman K."/>
            <person name="Thomas B.C."/>
            <person name="Malmstrom R."/>
            <person name="Stieglmeier M."/>
            <person name="Klingl A."/>
            <person name="Woyke T."/>
            <person name="Ryan C.M."/>
            <person name="Banfield J.F."/>
        </authorList>
    </citation>
    <scope>NUCLEOTIDE SEQUENCE [LARGE SCALE GENOMIC DNA]</scope>
    <source>
        <strain evidence="6">CG18_big_fil_WC_8_21_14_2_50_37_10</strain>
    </source>
</reference>
<dbReference type="PANTHER" id="PTHR12682:SF11">
    <property type="entry name" value="PROTEIN ARCHEASE"/>
    <property type="match status" value="1"/>
</dbReference>
<dbReference type="SUPFAM" id="SSF69819">
    <property type="entry name" value="MTH1598-like"/>
    <property type="match status" value="1"/>
</dbReference>
<sequence length="156" mass="18089">MKYEILEHKADLKIKVFGETQKELFENAMVGMFEGAKYEPSFVKDAEGKMEGVKREIKISSLDLPSLLVDFLSEVLYLSEVNREVYQKIQFKKFTDKEIEGILFGKKLKCIGAIIKGATYHGLDIHQKPERSEGWRRTNVLRPKDKTWEATILFDI</sequence>
<evidence type="ECO:0000313" key="7">
    <source>
        <dbReference type="Proteomes" id="UP000230778"/>
    </source>
</evidence>
<keyword evidence="4" id="KW-0106">Calcium</keyword>
<dbReference type="InterPro" id="IPR023572">
    <property type="entry name" value="Archease_dom"/>
</dbReference>
<evidence type="ECO:0000259" key="5">
    <source>
        <dbReference type="Pfam" id="PF01951"/>
    </source>
</evidence>
<evidence type="ECO:0000313" key="6">
    <source>
        <dbReference type="EMBL" id="PIQ06621.1"/>
    </source>
</evidence>
<dbReference type="Proteomes" id="UP000230778">
    <property type="component" value="Unassembled WGS sequence"/>
</dbReference>
<dbReference type="PANTHER" id="PTHR12682">
    <property type="entry name" value="ARCHEASE"/>
    <property type="match status" value="1"/>
</dbReference>
<evidence type="ECO:0000256" key="4">
    <source>
        <dbReference type="ARBA" id="ARBA00022837"/>
    </source>
</evidence>
<evidence type="ECO:0000256" key="2">
    <source>
        <dbReference type="ARBA" id="ARBA00022694"/>
    </source>
</evidence>
<organism evidence="6 7">
    <name type="scientific">Candidatus Nealsonbacteria bacterium CG18_big_fil_WC_8_21_14_2_50_37_10</name>
    <dbReference type="NCBI Taxonomy" id="1974717"/>
    <lineage>
        <taxon>Bacteria</taxon>
        <taxon>Candidatus Nealsoniibacteriota</taxon>
    </lineage>
</organism>
<dbReference type="InterPro" id="IPR002804">
    <property type="entry name" value="Archease"/>
</dbReference>
<dbReference type="InterPro" id="IPR036820">
    <property type="entry name" value="Archease_dom_sf"/>
</dbReference>
<keyword evidence="3" id="KW-0479">Metal-binding</keyword>